<evidence type="ECO:0000313" key="2">
    <source>
        <dbReference type="Proteomes" id="UP000257109"/>
    </source>
</evidence>
<reference evidence="1" key="1">
    <citation type="submission" date="2018-05" db="EMBL/GenBank/DDBJ databases">
        <title>Draft genome of Mucuna pruriens seed.</title>
        <authorList>
            <person name="Nnadi N.E."/>
            <person name="Vos R."/>
            <person name="Hasami M.H."/>
            <person name="Devisetty U.K."/>
            <person name="Aguiy J.C."/>
        </authorList>
    </citation>
    <scope>NUCLEOTIDE SEQUENCE [LARGE SCALE GENOMIC DNA]</scope>
    <source>
        <strain evidence="1">JCA_2017</strain>
    </source>
</reference>
<gene>
    <name evidence="1" type="ORF">CR513_41944</name>
</gene>
<sequence length="73" mass="8064">MDRNTIDTTSAGALMDKTPMTVRHLILSMSIDGANISCEAAHCWVASTKHTARIWNFHLTGAPYIHVPHFEGD</sequence>
<dbReference type="EMBL" id="QJKJ01009044">
    <property type="protein sequence ID" value="RDX77870.1"/>
    <property type="molecule type" value="Genomic_DNA"/>
</dbReference>
<protein>
    <submittedName>
        <fullName evidence="1">Uncharacterized protein</fullName>
    </submittedName>
</protein>
<dbReference type="AlphaFoldDB" id="A0A371FI04"/>
<organism evidence="1 2">
    <name type="scientific">Mucuna pruriens</name>
    <name type="common">Velvet bean</name>
    <name type="synonym">Dolichos pruriens</name>
    <dbReference type="NCBI Taxonomy" id="157652"/>
    <lineage>
        <taxon>Eukaryota</taxon>
        <taxon>Viridiplantae</taxon>
        <taxon>Streptophyta</taxon>
        <taxon>Embryophyta</taxon>
        <taxon>Tracheophyta</taxon>
        <taxon>Spermatophyta</taxon>
        <taxon>Magnoliopsida</taxon>
        <taxon>eudicotyledons</taxon>
        <taxon>Gunneridae</taxon>
        <taxon>Pentapetalae</taxon>
        <taxon>rosids</taxon>
        <taxon>fabids</taxon>
        <taxon>Fabales</taxon>
        <taxon>Fabaceae</taxon>
        <taxon>Papilionoideae</taxon>
        <taxon>50 kb inversion clade</taxon>
        <taxon>NPAAA clade</taxon>
        <taxon>indigoferoid/millettioid clade</taxon>
        <taxon>Phaseoleae</taxon>
        <taxon>Mucuna</taxon>
    </lineage>
</organism>
<name>A0A371FI04_MUCPR</name>
<evidence type="ECO:0000313" key="1">
    <source>
        <dbReference type="EMBL" id="RDX77870.1"/>
    </source>
</evidence>
<keyword evidence="2" id="KW-1185">Reference proteome</keyword>
<comment type="caution">
    <text evidence="1">The sequence shown here is derived from an EMBL/GenBank/DDBJ whole genome shotgun (WGS) entry which is preliminary data.</text>
</comment>
<feature type="non-terminal residue" evidence="1">
    <location>
        <position position="1"/>
    </location>
</feature>
<dbReference type="Proteomes" id="UP000257109">
    <property type="component" value="Unassembled WGS sequence"/>
</dbReference>
<proteinExistence type="predicted"/>
<accession>A0A371FI04</accession>